<name>A0AAN6ZSV6_9PEZI</name>
<organism evidence="2 3">
    <name type="scientific">Chaetomidium leptoderma</name>
    <dbReference type="NCBI Taxonomy" id="669021"/>
    <lineage>
        <taxon>Eukaryota</taxon>
        <taxon>Fungi</taxon>
        <taxon>Dikarya</taxon>
        <taxon>Ascomycota</taxon>
        <taxon>Pezizomycotina</taxon>
        <taxon>Sordariomycetes</taxon>
        <taxon>Sordariomycetidae</taxon>
        <taxon>Sordariales</taxon>
        <taxon>Chaetomiaceae</taxon>
        <taxon>Chaetomidium</taxon>
    </lineage>
</organism>
<keyword evidence="3" id="KW-1185">Reference proteome</keyword>
<evidence type="ECO:0000313" key="3">
    <source>
        <dbReference type="Proteomes" id="UP001302745"/>
    </source>
</evidence>
<reference evidence="2" key="1">
    <citation type="journal article" date="2023" name="Mol. Phylogenet. Evol.">
        <title>Genome-scale phylogeny and comparative genomics of the fungal order Sordariales.</title>
        <authorList>
            <person name="Hensen N."/>
            <person name="Bonometti L."/>
            <person name="Westerberg I."/>
            <person name="Brannstrom I.O."/>
            <person name="Guillou S."/>
            <person name="Cros-Aarteil S."/>
            <person name="Calhoun S."/>
            <person name="Haridas S."/>
            <person name="Kuo A."/>
            <person name="Mondo S."/>
            <person name="Pangilinan J."/>
            <person name="Riley R."/>
            <person name="LaButti K."/>
            <person name="Andreopoulos B."/>
            <person name="Lipzen A."/>
            <person name="Chen C."/>
            <person name="Yan M."/>
            <person name="Daum C."/>
            <person name="Ng V."/>
            <person name="Clum A."/>
            <person name="Steindorff A."/>
            <person name="Ohm R.A."/>
            <person name="Martin F."/>
            <person name="Silar P."/>
            <person name="Natvig D.O."/>
            <person name="Lalanne C."/>
            <person name="Gautier V."/>
            <person name="Ament-Velasquez S.L."/>
            <person name="Kruys A."/>
            <person name="Hutchinson M.I."/>
            <person name="Powell A.J."/>
            <person name="Barry K."/>
            <person name="Miller A.N."/>
            <person name="Grigoriev I.V."/>
            <person name="Debuchy R."/>
            <person name="Gladieux P."/>
            <person name="Hiltunen Thoren M."/>
            <person name="Johannesson H."/>
        </authorList>
    </citation>
    <scope>NUCLEOTIDE SEQUENCE</scope>
    <source>
        <strain evidence="2">CBS 538.74</strain>
    </source>
</reference>
<dbReference type="Proteomes" id="UP001302745">
    <property type="component" value="Unassembled WGS sequence"/>
</dbReference>
<evidence type="ECO:0000256" key="1">
    <source>
        <dbReference type="SAM" id="MobiDB-lite"/>
    </source>
</evidence>
<proteinExistence type="predicted"/>
<accession>A0AAN6ZSV6</accession>
<evidence type="ECO:0008006" key="4">
    <source>
        <dbReference type="Google" id="ProtNLM"/>
    </source>
</evidence>
<evidence type="ECO:0000313" key="2">
    <source>
        <dbReference type="EMBL" id="KAK4150650.1"/>
    </source>
</evidence>
<feature type="region of interest" description="Disordered" evidence="1">
    <location>
        <begin position="67"/>
        <end position="119"/>
    </location>
</feature>
<sequence>MATVQLDVSVAATPTSLLAIDSAGIIAGWDQVLKPKDPAATNIAPDAGCASTTEATIIDKLNSKDDSVAADSDANDGNAKDGGATDGGANNGGANDDSANDDDAVDSPDSITKVEDPEVDAEVVGLGKPSCKVTSYHQNADLYIRIRESAGTFLHYKVCSGLVVAASPKLSDLIDSKKPSIGPDGKLVLDLADPGDDLYGLDIIMSIIHYKFHELPVRPDPDQLYSIARVVEKYDCAYLLVPYMEKWISGLDWHITMKKDSNDDDKTLFLTWVFGEGRWFTHMLSRVAHKATLDDNSVLLDAQGQPWKDQGLPLVILDLITKTRFDSLTKIVQAIDEPLRELMSGNNDTWKFCRSKDTNVDLKQSCQHQQLGSLVSALSIAGLLPFPTAQEYPGSVATLAEKVRAIKVIRFKLPNTLPHLDGHINCGINHEEAVDSTMGEDVHLTEAVIRQLRLRAEKSGALITDGVEDASTILEDLRLDCVHFKQVTEEDTKAEDLEA</sequence>
<reference evidence="2" key="2">
    <citation type="submission" date="2023-05" db="EMBL/GenBank/DDBJ databases">
        <authorList>
            <consortium name="Lawrence Berkeley National Laboratory"/>
            <person name="Steindorff A."/>
            <person name="Hensen N."/>
            <person name="Bonometti L."/>
            <person name="Westerberg I."/>
            <person name="Brannstrom I.O."/>
            <person name="Guillou S."/>
            <person name="Cros-Aarteil S."/>
            <person name="Calhoun S."/>
            <person name="Haridas S."/>
            <person name="Kuo A."/>
            <person name="Mondo S."/>
            <person name="Pangilinan J."/>
            <person name="Riley R."/>
            <person name="Labutti K."/>
            <person name="Andreopoulos B."/>
            <person name="Lipzen A."/>
            <person name="Chen C."/>
            <person name="Yanf M."/>
            <person name="Daum C."/>
            <person name="Ng V."/>
            <person name="Clum A."/>
            <person name="Ohm R."/>
            <person name="Martin F."/>
            <person name="Silar P."/>
            <person name="Natvig D."/>
            <person name="Lalanne C."/>
            <person name="Gautier V."/>
            <person name="Ament-Velasquez S.L."/>
            <person name="Kruys A."/>
            <person name="Hutchinson M.I."/>
            <person name="Powell A.J."/>
            <person name="Barry K."/>
            <person name="Miller A.N."/>
            <person name="Grigoriev I.V."/>
            <person name="Debuchy R."/>
            <person name="Gladieux P."/>
            <person name="Thoren M.H."/>
            <person name="Johannesson H."/>
        </authorList>
    </citation>
    <scope>NUCLEOTIDE SEQUENCE</scope>
    <source>
        <strain evidence="2">CBS 538.74</strain>
    </source>
</reference>
<gene>
    <name evidence="2" type="ORF">C8A00DRAFT_46006</name>
</gene>
<protein>
    <recommendedName>
        <fullName evidence="4">Nuclear pore protein</fullName>
    </recommendedName>
</protein>
<comment type="caution">
    <text evidence="2">The sequence shown here is derived from an EMBL/GenBank/DDBJ whole genome shotgun (WGS) entry which is preliminary data.</text>
</comment>
<dbReference type="AlphaFoldDB" id="A0AAN6ZSV6"/>
<dbReference type="EMBL" id="MU857058">
    <property type="protein sequence ID" value="KAK4150650.1"/>
    <property type="molecule type" value="Genomic_DNA"/>
</dbReference>